<evidence type="ECO:0000313" key="2">
    <source>
        <dbReference type="Proteomes" id="UP000828251"/>
    </source>
</evidence>
<name>A0A9D3VL79_9ROSI</name>
<proteinExistence type="predicted"/>
<dbReference type="Proteomes" id="UP000828251">
    <property type="component" value="Unassembled WGS sequence"/>
</dbReference>
<keyword evidence="2" id="KW-1185">Reference proteome</keyword>
<protein>
    <submittedName>
        <fullName evidence="1">Uncharacterized protein</fullName>
    </submittedName>
</protein>
<accession>A0A9D3VL79</accession>
<gene>
    <name evidence="1" type="ORF">J1N35_024315</name>
</gene>
<evidence type="ECO:0000313" key="1">
    <source>
        <dbReference type="EMBL" id="KAH1084554.1"/>
    </source>
</evidence>
<sequence>MGFSLPPTIFRFFDEGSSNDLIVNRSSIISNMTLGDQTTYLPKSELAPEKA</sequence>
<dbReference type="AlphaFoldDB" id="A0A9D3VL79"/>
<dbReference type="EMBL" id="JAIQCV010000007">
    <property type="protein sequence ID" value="KAH1084554.1"/>
    <property type="molecule type" value="Genomic_DNA"/>
</dbReference>
<reference evidence="1 2" key="1">
    <citation type="journal article" date="2021" name="Plant Biotechnol. J.">
        <title>Multi-omics assisted identification of the key and species-specific regulatory components of drought-tolerant mechanisms in Gossypium stocksii.</title>
        <authorList>
            <person name="Yu D."/>
            <person name="Ke L."/>
            <person name="Zhang D."/>
            <person name="Wu Y."/>
            <person name="Sun Y."/>
            <person name="Mei J."/>
            <person name="Sun J."/>
            <person name="Sun Y."/>
        </authorList>
    </citation>
    <scope>NUCLEOTIDE SEQUENCE [LARGE SCALE GENOMIC DNA]</scope>
    <source>
        <strain evidence="2">cv. E1</strain>
        <tissue evidence="1">Leaf</tissue>
    </source>
</reference>
<organism evidence="1 2">
    <name type="scientific">Gossypium stocksii</name>
    <dbReference type="NCBI Taxonomy" id="47602"/>
    <lineage>
        <taxon>Eukaryota</taxon>
        <taxon>Viridiplantae</taxon>
        <taxon>Streptophyta</taxon>
        <taxon>Embryophyta</taxon>
        <taxon>Tracheophyta</taxon>
        <taxon>Spermatophyta</taxon>
        <taxon>Magnoliopsida</taxon>
        <taxon>eudicotyledons</taxon>
        <taxon>Gunneridae</taxon>
        <taxon>Pentapetalae</taxon>
        <taxon>rosids</taxon>
        <taxon>malvids</taxon>
        <taxon>Malvales</taxon>
        <taxon>Malvaceae</taxon>
        <taxon>Malvoideae</taxon>
        <taxon>Gossypium</taxon>
    </lineage>
</organism>
<comment type="caution">
    <text evidence="1">The sequence shown here is derived from an EMBL/GenBank/DDBJ whole genome shotgun (WGS) entry which is preliminary data.</text>
</comment>